<name>A7SAR6_NEMVE</name>
<evidence type="ECO:0000256" key="3">
    <source>
        <dbReference type="ARBA" id="ARBA00004496"/>
    </source>
</evidence>
<dbReference type="PhylomeDB" id="A7SAR6"/>
<dbReference type="EC" id="1.14.11.33" evidence="23"/>
<dbReference type="GO" id="GO:0006281">
    <property type="term" value="P:DNA repair"/>
    <property type="evidence" value="ECO:0000318"/>
    <property type="project" value="GO_Central"/>
</dbReference>
<dbReference type="GO" id="GO:0005654">
    <property type="term" value="C:nucleoplasm"/>
    <property type="evidence" value="ECO:0000318"/>
    <property type="project" value="GO_Central"/>
</dbReference>
<comment type="subunit">
    <text evidence="21">Interacts with the ASCC complex composed of ASCC1, ASCC2 and ASCC3. Interacts directly with ASCC3, and is thereby recruited to the ASCC complex. Interacts with OTUD4; the interaction is direct. Interacts with USP7 and USP9X.</text>
</comment>
<comment type="catalytic activity">
    <reaction evidence="18">
        <text>a 3,N(4)-etheno-2'-deoxycytidine in single-stranded DNA + 2-oxoglutarate + O2 + H2O = a 2'-deoxycytidine in single-stranded DNA + glyoxal + succinate + CO2</text>
        <dbReference type="Rhea" id="RHEA:70471"/>
        <dbReference type="Rhea" id="RHEA-COMP:12846"/>
        <dbReference type="Rhea" id="RHEA-COMP:17906"/>
        <dbReference type="ChEBI" id="CHEBI:15377"/>
        <dbReference type="ChEBI" id="CHEBI:15379"/>
        <dbReference type="ChEBI" id="CHEBI:16526"/>
        <dbReference type="ChEBI" id="CHEBI:16810"/>
        <dbReference type="ChEBI" id="CHEBI:30031"/>
        <dbReference type="ChEBI" id="CHEBI:34779"/>
        <dbReference type="ChEBI" id="CHEBI:85452"/>
        <dbReference type="ChEBI" id="CHEBI:189585"/>
    </reaction>
    <physiologicalReaction direction="left-to-right" evidence="18">
        <dbReference type="Rhea" id="RHEA:70472"/>
    </physiologicalReaction>
</comment>
<comment type="catalytic activity">
    <reaction evidence="19">
        <text>a methylated nucleobase within DNA + 2-oxoglutarate + O2 = a nucleobase within DNA + formaldehyde + succinate + CO2</text>
        <dbReference type="Rhea" id="RHEA:30299"/>
        <dbReference type="Rhea" id="RHEA-COMP:12192"/>
        <dbReference type="Rhea" id="RHEA-COMP:12193"/>
        <dbReference type="ChEBI" id="CHEBI:15379"/>
        <dbReference type="ChEBI" id="CHEBI:16526"/>
        <dbReference type="ChEBI" id="CHEBI:16810"/>
        <dbReference type="ChEBI" id="CHEBI:16842"/>
        <dbReference type="ChEBI" id="CHEBI:30031"/>
        <dbReference type="ChEBI" id="CHEBI:32875"/>
        <dbReference type="ChEBI" id="CHEBI:64428"/>
        <dbReference type="EC" id="1.14.11.33"/>
    </reaction>
    <physiologicalReaction direction="left-to-right" evidence="19">
        <dbReference type="Rhea" id="RHEA:30300"/>
    </physiologicalReaction>
</comment>
<dbReference type="Pfam" id="PF13532">
    <property type="entry name" value="2OG-FeII_Oxy_2"/>
    <property type="match status" value="1"/>
</dbReference>
<protein>
    <recommendedName>
        <fullName evidence="24">Alpha-ketoglutarate-dependent dioxygenase alkB homolog 3</fullName>
        <ecNumber evidence="23">1.14.11.33</ecNumber>
        <ecNumber evidence="22">1.14.11.54</ecNumber>
    </recommendedName>
    <alternativeName>
        <fullName evidence="25">Alkylated DNA repair protein alkB homolog 3</fullName>
    </alternativeName>
</protein>
<evidence type="ECO:0000256" key="21">
    <source>
        <dbReference type="ARBA" id="ARBA00064884"/>
    </source>
</evidence>
<feature type="region of interest" description="Disordered" evidence="26">
    <location>
        <begin position="1"/>
        <end position="41"/>
    </location>
</feature>
<dbReference type="OMA" id="FEFHQPT"/>
<keyword evidence="10" id="KW-0408">Iron</keyword>
<keyword evidence="13" id="KW-0539">Nucleus</keyword>
<dbReference type="GO" id="GO:0035516">
    <property type="term" value="F:broad specificity oxidative DNA demethylase activity"/>
    <property type="evidence" value="ECO:0007669"/>
    <property type="project" value="UniProtKB-EC"/>
</dbReference>
<organism evidence="28 29">
    <name type="scientific">Nematostella vectensis</name>
    <name type="common">Starlet sea anemone</name>
    <dbReference type="NCBI Taxonomy" id="45351"/>
    <lineage>
        <taxon>Eukaryota</taxon>
        <taxon>Metazoa</taxon>
        <taxon>Cnidaria</taxon>
        <taxon>Anthozoa</taxon>
        <taxon>Hexacorallia</taxon>
        <taxon>Actiniaria</taxon>
        <taxon>Edwardsiidae</taxon>
        <taxon>Nematostella</taxon>
    </lineage>
</organism>
<gene>
    <name evidence="28" type="ORF">NEMVEDRAFT_v1g168448</name>
</gene>
<evidence type="ECO:0000256" key="12">
    <source>
        <dbReference type="ARBA" id="ARBA00023204"/>
    </source>
</evidence>
<dbReference type="PANTHER" id="PTHR31212">
    <property type="entry name" value="ALPHA-KETOGLUTARATE-DEPENDENT DIOXYGENASE ALKB HOMOLOG 3"/>
    <property type="match status" value="1"/>
</dbReference>
<evidence type="ECO:0000256" key="16">
    <source>
        <dbReference type="ARBA" id="ARBA00051010"/>
    </source>
</evidence>
<comment type="subcellular location">
    <subcellularLocation>
        <location evidence="3">Cytoplasm</location>
    </subcellularLocation>
    <subcellularLocation>
        <location evidence="2">Nucleus</location>
    </subcellularLocation>
</comment>
<evidence type="ECO:0000256" key="2">
    <source>
        <dbReference type="ARBA" id="ARBA00004123"/>
    </source>
</evidence>
<evidence type="ECO:0000256" key="17">
    <source>
        <dbReference type="ARBA" id="ARBA00051165"/>
    </source>
</evidence>
<dbReference type="Gene3D" id="2.60.120.590">
    <property type="entry name" value="Alpha-ketoglutarate-dependent dioxygenase AlkB-like"/>
    <property type="match status" value="1"/>
</dbReference>
<dbReference type="FunFam" id="2.60.120.590:FF:000003">
    <property type="entry name" value="alpha-ketoglutarate-dependent dioxygenase alkB homolog 3"/>
    <property type="match status" value="1"/>
</dbReference>
<keyword evidence="14" id="KW-0379">Hydroxylation</keyword>
<dbReference type="GO" id="GO:0006307">
    <property type="term" value="P:DNA alkylation repair"/>
    <property type="evidence" value="ECO:0007669"/>
    <property type="project" value="InterPro"/>
</dbReference>
<evidence type="ECO:0000256" key="5">
    <source>
        <dbReference type="ARBA" id="ARBA00022723"/>
    </source>
</evidence>
<evidence type="ECO:0000313" key="29">
    <source>
        <dbReference type="Proteomes" id="UP000001593"/>
    </source>
</evidence>
<dbReference type="InterPro" id="IPR027450">
    <property type="entry name" value="AlkB-like"/>
</dbReference>
<dbReference type="eggNOG" id="ENOG502QW9E">
    <property type="taxonomic scope" value="Eukaryota"/>
</dbReference>
<dbReference type="EMBL" id="DS469611">
    <property type="protein sequence ID" value="EDO39194.1"/>
    <property type="molecule type" value="Genomic_DNA"/>
</dbReference>
<evidence type="ECO:0000256" key="26">
    <source>
        <dbReference type="SAM" id="MobiDB-lite"/>
    </source>
</evidence>
<evidence type="ECO:0000256" key="14">
    <source>
        <dbReference type="ARBA" id="ARBA00023278"/>
    </source>
</evidence>
<keyword evidence="29" id="KW-1185">Reference proteome</keyword>
<keyword evidence="5" id="KW-0479">Metal-binding</keyword>
<accession>A7SAR6</accession>
<comment type="catalytic activity">
    <reaction evidence="17">
        <text>an N(3)-methyl-2'-deoxycytidine in single-stranded DNA + 2-oxoglutarate + O2 = a 2'-deoxycytidine in single-stranded DNA + formaldehyde + succinate + CO2 + H(+)</text>
        <dbReference type="Rhea" id="RHEA:70435"/>
        <dbReference type="Rhea" id="RHEA-COMP:12846"/>
        <dbReference type="Rhea" id="RHEA-COMP:17894"/>
        <dbReference type="ChEBI" id="CHEBI:15378"/>
        <dbReference type="ChEBI" id="CHEBI:15379"/>
        <dbReference type="ChEBI" id="CHEBI:16526"/>
        <dbReference type="ChEBI" id="CHEBI:16810"/>
        <dbReference type="ChEBI" id="CHEBI:16842"/>
        <dbReference type="ChEBI" id="CHEBI:30031"/>
        <dbReference type="ChEBI" id="CHEBI:85452"/>
        <dbReference type="ChEBI" id="CHEBI:139075"/>
    </reaction>
    <physiologicalReaction direction="left-to-right" evidence="17">
        <dbReference type="Rhea" id="RHEA:70436"/>
    </physiologicalReaction>
</comment>
<keyword evidence="12" id="KW-0234">DNA repair</keyword>
<evidence type="ECO:0000256" key="9">
    <source>
        <dbReference type="ARBA" id="ARBA00023002"/>
    </source>
</evidence>
<dbReference type="InParanoid" id="A7SAR6"/>
<feature type="compositionally biased region" description="Polar residues" evidence="26">
    <location>
        <begin position="21"/>
        <end position="37"/>
    </location>
</feature>
<evidence type="ECO:0000256" key="7">
    <source>
        <dbReference type="ARBA" id="ARBA00022843"/>
    </source>
</evidence>
<evidence type="ECO:0000256" key="24">
    <source>
        <dbReference type="ARBA" id="ARBA00071421"/>
    </source>
</evidence>
<evidence type="ECO:0000256" key="4">
    <source>
        <dbReference type="ARBA" id="ARBA00022490"/>
    </source>
</evidence>
<feature type="domain" description="Fe2OG dioxygenase" evidence="27">
    <location>
        <begin position="161"/>
        <end position="266"/>
    </location>
</feature>
<keyword evidence="9" id="KW-0560">Oxidoreductase</keyword>
<evidence type="ECO:0000256" key="18">
    <source>
        <dbReference type="ARBA" id="ARBA00052597"/>
    </source>
</evidence>
<dbReference type="OrthoDB" id="445341at2759"/>
<comment type="function">
    <text evidence="20">Dioxygenase that mediates demethylation of DNA and RNA containing 1-methyladenosine (m1A). Repairs alkylated DNA containing 1-methyladenosine (m1A) and 3-methylcytosine (m3C) by oxidative demethylation. Has a strong preference for single-stranded DNA. Able to process alkylated m3C within double-stranded regions via its interaction with ASCC3, which promotes DNA unwinding to generate single-stranded substrate needed for ALKBH3. Can repair exocyclic 3,N4-ethenocytosine adducs in single-stranded DNA. Also acts on RNA. Demethylates N(1)-methyladenosine (m1A) RNA, an epigenetic internal modification of messenger RNAs (mRNAs) highly enriched within 5'-untranslated regions (UTRs) and in the vicinity of start codons. Requires molecular oxygen, alpha-ketoglutarate and iron.</text>
</comment>
<dbReference type="GO" id="GO:1990930">
    <property type="term" value="F:mRNA N1-methyladenosine dioxygenase activity"/>
    <property type="evidence" value="ECO:0007669"/>
    <property type="project" value="UniProtKB-EC"/>
</dbReference>
<dbReference type="STRING" id="45351.A7SAR6"/>
<keyword evidence="4" id="KW-0963">Cytoplasm</keyword>
<keyword evidence="8" id="KW-0223">Dioxygenase</keyword>
<evidence type="ECO:0000256" key="1">
    <source>
        <dbReference type="ARBA" id="ARBA00001954"/>
    </source>
</evidence>
<dbReference type="Proteomes" id="UP000001593">
    <property type="component" value="Unassembled WGS sequence"/>
</dbReference>
<evidence type="ECO:0000256" key="25">
    <source>
        <dbReference type="ARBA" id="ARBA00077988"/>
    </source>
</evidence>
<evidence type="ECO:0000256" key="10">
    <source>
        <dbReference type="ARBA" id="ARBA00023004"/>
    </source>
</evidence>
<evidence type="ECO:0000256" key="6">
    <source>
        <dbReference type="ARBA" id="ARBA00022763"/>
    </source>
</evidence>
<keyword evidence="7" id="KW-0832">Ubl conjugation</keyword>
<comment type="catalytic activity">
    <reaction evidence="16">
        <text>an N(1)-methyl-2'-deoxyadenosine in single-stranded DNA + 2-oxoglutarate + O2 = a 2'-deoxyadenosine in single-stranded DNA + formaldehyde + succinate + CO2 + H(+)</text>
        <dbReference type="Rhea" id="RHEA:70447"/>
        <dbReference type="Rhea" id="RHEA-COMP:17895"/>
        <dbReference type="Rhea" id="RHEA-COMP:17896"/>
        <dbReference type="ChEBI" id="CHEBI:15378"/>
        <dbReference type="ChEBI" id="CHEBI:15379"/>
        <dbReference type="ChEBI" id="CHEBI:16526"/>
        <dbReference type="ChEBI" id="CHEBI:16810"/>
        <dbReference type="ChEBI" id="CHEBI:16842"/>
        <dbReference type="ChEBI" id="CHEBI:30031"/>
        <dbReference type="ChEBI" id="CHEBI:90615"/>
        <dbReference type="ChEBI" id="CHEBI:139096"/>
    </reaction>
    <physiologicalReaction direction="left-to-right" evidence="16">
        <dbReference type="Rhea" id="RHEA:70448"/>
    </physiologicalReaction>
</comment>
<evidence type="ECO:0000256" key="23">
    <source>
        <dbReference type="ARBA" id="ARBA00066725"/>
    </source>
</evidence>
<proteinExistence type="predicted"/>
<evidence type="ECO:0000256" key="15">
    <source>
        <dbReference type="ARBA" id="ARBA00050870"/>
    </source>
</evidence>
<dbReference type="GO" id="GO:0005739">
    <property type="term" value="C:mitochondrion"/>
    <property type="evidence" value="ECO:0000318"/>
    <property type="project" value="GO_Central"/>
</dbReference>
<evidence type="ECO:0000256" key="13">
    <source>
        <dbReference type="ARBA" id="ARBA00023242"/>
    </source>
</evidence>
<sequence length="269" mass="30757">MDKRRKKRIQGSWAGKMAKPSNKTATSQEEQASGSNDPSEKKFVFQGNVVNTIRQAPPVKTLTERGTYEISTGPSGLAIIDLYPSFLDGDETEWMFEQLQAEIPWEEKDIKIKGEFHKQPRLTAWFGEFPYTYSGLTLRPFQWSPILNILREKIAKATGETFNSMLANLYRHNKDSVDWHADDEPSLGVNPTIASLSFGDSRVFELRKNPLNEGDDYSLMQHIKVPLNCGSLLVMRGSVQEDWQHRVPKEYHDRGPRINLTFRNISPVK</sequence>
<dbReference type="InterPro" id="IPR032854">
    <property type="entry name" value="ALKBH3"/>
</dbReference>
<evidence type="ECO:0000259" key="27">
    <source>
        <dbReference type="PROSITE" id="PS51471"/>
    </source>
</evidence>
<evidence type="ECO:0000256" key="8">
    <source>
        <dbReference type="ARBA" id="ARBA00022964"/>
    </source>
</evidence>
<dbReference type="PANTHER" id="PTHR31212:SF4">
    <property type="entry name" value="ALPHA-KETOGLUTARATE-DEPENDENT DIOXYGENASE ALKB HOMOLOG 3"/>
    <property type="match status" value="1"/>
</dbReference>
<keyword evidence="6" id="KW-0227">DNA damage</keyword>
<reference evidence="28 29" key="1">
    <citation type="journal article" date="2007" name="Science">
        <title>Sea anemone genome reveals ancestral eumetazoan gene repertoire and genomic organization.</title>
        <authorList>
            <person name="Putnam N.H."/>
            <person name="Srivastava M."/>
            <person name="Hellsten U."/>
            <person name="Dirks B."/>
            <person name="Chapman J."/>
            <person name="Salamov A."/>
            <person name="Terry A."/>
            <person name="Shapiro H."/>
            <person name="Lindquist E."/>
            <person name="Kapitonov V.V."/>
            <person name="Jurka J."/>
            <person name="Genikhovich G."/>
            <person name="Grigoriev I.V."/>
            <person name="Lucas S.M."/>
            <person name="Steele R.E."/>
            <person name="Finnerty J.R."/>
            <person name="Technau U."/>
            <person name="Martindale M.Q."/>
            <person name="Rokhsar D.S."/>
        </authorList>
    </citation>
    <scope>NUCLEOTIDE SEQUENCE [LARGE SCALE GENOMIC DNA]</scope>
    <source>
        <strain evidence="29">CH2 X CH6</strain>
    </source>
</reference>
<evidence type="ECO:0000256" key="20">
    <source>
        <dbReference type="ARBA" id="ARBA00054625"/>
    </source>
</evidence>
<evidence type="ECO:0000313" key="28">
    <source>
        <dbReference type="EMBL" id="EDO39194.1"/>
    </source>
</evidence>
<evidence type="ECO:0000256" key="19">
    <source>
        <dbReference type="ARBA" id="ARBA00053025"/>
    </source>
</evidence>
<dbReference type="PROSITE" id="PS51471">
    <property type="entry name" value="FE2OG_OXY"/>
    <property type="match status" value="1"/>
</dbReference>
<keyword evidence="11" id="KW-0558">Oxidation</keyword>
<dbReference type="EC" id="1.14.11.54" evidence="22"/>
<comment type="cofactor">
    <cofactor evidence="1">
        <name>Fe(2+)</name>
        <dbReference type="ChEBI" id="CHEBI:29033"/>
    </cofactor>
</comment>
<dbReference type="InterPro" id="IPR005123">
    <property type="entry name" value="Oxoglu/Fe-dep_dioxygenase_dom"/>
</dbReference>
<dbReference type="HOGENOM" id="CLU_048788_2_1_1"/>
<dbReference type="AlphaFoldDB" id="A7SAR6"/>
<dbReference type="SUPFAM" id="SSF51197">
    <property type="entry name" value="Clavaminate synthase-like"/>
    <property type="match status" value="1"/>
</dbReference>
<evidence type="ECO:0000256" key="11">
    <source>
        <dbReference type="ARBA" id="ARBA00023097"/>
    </source>
</evidence>
<evidence type="ECO:0000256" key="22">
    <source>
        <dbReference type="ARBA" id="ARBA00066588"/>
    </source>
</evidence>
<dbReference type="InterPro" id="IPR037151">
    <property type="entry name" value="AlkB-like_sf"/>
</dbReference>
<dbReference type="GO" id="GO:0046872">
    <property type="term" value="F:metal ion binding"/>
    <property type="evidence" value="ECO:0007669"/>
    <property type="project" value="UniProtKB-KW"/>
</dbReference>
<comment type="catalytic activity">
    <reaction evidence="15">
        <text>an N(1)-methyladenosine in mRNA + 2-oxoglutarate + O2 = an adenosine in mRNA + formaldehyde + succinate + CO2</text>
        <dbReference type="Rhea" id="RHEA:49516"/>
        <dbReference type="Rhea" id="RHEA-COMP:12414"/>
        <dbReference type="Rhea" id="RHEA-COMP:12415"/>
        <dbReference type="ChEBI" id="CHEBI:15379"/>
        <dbReference type="ChEBI" id="CHEBI:16526"/>
        <dbReference type="ChEBI" id="CHEBI:16810"/>
        <dbReference type="ChEBI" id="CHEBI:16842"/>
        <dbReference type="ChEBI" id="CHEBI:30031"/>
        <dbReference type="ChEBI" id="CHEBI:74411"/>
        <dbReference type="ChEBI" id="CHEBI:74491"/>
        <dbReference type="EC" id="1.14.11.54"/>
    </reaction>
</comment>